<keyword evidence="3" id="KW-1185">Reference proteome</keyword>
<comment type="caution">
    <text evidence="2">The sequence shown here is derived from an EMBL/GenBank/DDBJ whole genome shotgun (WGS) entry which is preliminary data.</text>
</comment>
<feature type="chain" id="PRO_5021859819" description="Lipoprotein" evidence="1">
    <location>
        <begin position="19"/>
        <end position="230"/>
    </location>
</feature>
<organism evidence="2 3">
    <name type="scientific">Vibrio superstes NBRC 103154</name>
    <dbReference type="NCBI Taxonomy" id="1219062"/>
    <lineage>
        <taxon>Bacteria</taxon>
        <taxon>Pseudomonadati</taxon>
        <taxon>Pseudomonadota</taxon>
        <taxon>Gammaproteobacteria</taxon>
        <taxon>Vibrionales</taxon>
        <taxon>Vibrionaceae</taxon>
        <taxon>Vibrio</taxon>
    </lineage>
</organism>
<dbReference type="OrthoDB" id="6397565at2"/>
<dbReference type="EMBL" id="BJXK01000012">
    <property type="protein sequence ID" value="GEM80669.1"/>
    <property type="molecule type" value="Genomic_DNA"/>
</dbReference>
<dbReference type="AlphaFoldDB" id="A0A511QTH6"/>
<name>A0A511QTH6_9VIBR</name>
<protein>
    <recommendedName>
        <fullName evidence="4">Lipoprotein</fullName>
    </recommendedName>
</protein>
<dbReference type="Proteomes" id="UP000321113">
    <property type="component" value="Unassembled WGS sequence"/>
</dbReference>
<evidence type="ECO:0000256" key="1">
    <source>
        <dbReference type="SAM" id="SignalP"/>
    </source>
</evidence>
<dbReference type="PROSITE" id="PS51257">
    <property type="entry name" value="PROKAR_LIPOPROTEIN"/>
    <property type="match status" value="1"/>
</dbReference>
<sequence>MKKLILGLLVASSLFGCASTAIMVKSDAVSAQPIVPISVDGKFGGFGDEGTFKIADQYSGRFSRDASKSSWFGVVGSSEGGMVASVDSKQGQHWKIQCSGEQSSFSLGGISMSDSDPFQCDVTEEGKSVGHYQITPEKSLMGSSKEAGFVTVNGTRVELAAVKKAQGSAFEVGQPLGYSFTIDGKEVAATQTNGSMTLQMLPELTQQQQDAVVVGSIASALSWRPENNDS</sequence>
<reference evidence="2 3" key="1">
    <citation type="submission" date="2019-07" db="EMBL/GenBank/DDBJ databases">
        <title>Whole genome shotgun sequence of Vibrio superstes NBRC 103154.</title>
        <authorList>
            <person name="Hosoyama A."/>
            <person name="Uohara A."/>
            <person name="Ohji S."/>
            <person name="Ichikawa N."/>
        </authorList>
    </citation>
    <scope>NUCLEOTIDE SEQUENCE [LARGE SCALE GENOMIC DNA]</scope>
    <source>
        <strain evidence="2 3">NBRC 103154</strain>
    </source>
</reference>
<gene>
    <name evidence="2" type="ORF">VSU01S_29140</name>
</gene>
<feature type="signal peptide" evidence="1">
    <location>
        <begin position="1"/>
        <end position="18"/>
    </location>
</feature>
<keyword evidence="1" id="KW-0732">Signal</keyword>
<evidence type="ECO:0008006" key="4">
    <source>
        <dbReference type="Google" id="ProtNLM"/>
    </source>
</evidence>
<evidence type="ECO:0000313" key="2">
    <source>
        <dbReference type="EMBL" id="GEM80669.1"/>
    </source>
</evidence>
<dbReference type="RefSeq" id="WP_119010447.1">
    <property type="nucleotide sequence ID" value="NZ_BJXK01000012.1"/>
</dbReference>
<evidence type="ECO:0000313" key="3">
    <source>
        <dbReference type="Proteomes" id="UP000321113"/>
    </source>
</evidence>
<accession>A0A511QTH6</accession>
<proteinExistence type="predicted"/>